<evidence type="ECO:0000313" key="1">
    <source>
        <dbReference type="EMBL" id="KAJ9085573.1"/>
    </source>
</evidence>
<accession>A0ACC2UFI5</accession>
<name>A0ACC2UFI5_9FUNG</name>
<keyword evidence="2" id="KW-1185">Reference proteome</keyword>
<organism evidence="1 2">
    <name type="scientific">Entomophthora muscae</name>
    <dbReference type="NCBI Taxonomy" id="34485"/>
    <lineage>
        <taxon>Eukaryota</taxon>
        <taxon>Fungi</taxon>
        <taxon>Fungi incertae sedis</taxon>
        <taxon>Zoopagomycota</taxon>
        <taxon>Entomophthoromycotina</taxon>
        <taxon>Entomophthoromycetes</taxon>
        <taxon>Entomophthorales</taxon>
        <taxon>Entomophthoraceae</taxon>
        <taxon>Entomophthora</taxon>
    </lineage>
</organism>
<protein>
    <submittedName>
        <fullName evidence="1">Uncharacterized protein</fullName>
    </submittedName>
</protein>
<evidence type="ECO:0000313" key="2">
    <source>
        <dbReference type="Proteomes" id="UP001165960"/>
    </source>
</evidence>
<dbReference type="EMBL" id="QTSX02000755">
    <property type="protein sequence ID" value="KAJ9085573.1"/>
    <property type="molecule type" value="Genomic_DNA"/>
</dbReference>
<proteinExistence type="predicted"/>
<gene>
    <name evidence="1" type="ORF">DSO57_1039769</name>
</gene>
<reference evidence="1" key="1">
    <citation type="submission" date="2022-04" db="EMBL/GenBank/DDBJ databases">
        <title>Genome of the entomopathogenic fungus Entomophthora muscae.</title>
        <authorList>
            <person name="Elya C."/>
            <person name="Lovett B.R."/>
            <person name="Lee E."/>
            <person name="Macias A.M."/>
            <person name="Hajek A.E."/>
            <person name="De Bivort B.L."/>
            <person name="Kasson M.T."/>
            <person name="De Fine Licht H.H."/>
            <person name="Stajich J.E."/>
        </authorList>
    </citation>
    <scope>NUCLEOTIDE SEQUENCE</scope>
    <source>
        <strain evidence="1">Berkeley</strain>
    </source>
</reference>
<dbReference type="Proteomes" id="UP001165960">
    <property type="component" value="Unassembled WGS sequence"/>
</dbReference>
<sequence length="111" mass="12717">MLDCPVSPRCFLSVKGYAAYVNLYRYIFYFFHVGFQYAMEQDSQVHQNMDPLQGRLVELEEGSGGGAQLVSAPQASANNIIKGLPYPWRAPRRWLIFPILSFTIKKVFTFC</sequence>
<comment type="caution">
    <text evidence="1">The sequence shown here is derived from an EMBL/GenBank/DDBJ whole genome shotgun (WGS) entry which is preliminary data.</text>
</comment>